<dbReference type="EMBL" id="FWEV01000336">
    <property type="protein sequence ID" value="SLM33099.1"/>
    <property type="molecule type" value="Genomic_DNA"/>
</dbReference>
<keyword evidence="1" id="KW-0596">Phosphopantetheine</keyword>
<sequence>MIPWSEIPIHIPKAPIPWPLKQDGERVAGISSFGFSGTNTHMIISGIESVKGPSIGFIQGKERDTKGMGAGVRKMEKGSQEMEKAPREMEKAYLFPLSARTPKALKEMARRYINGPLLQPKNQTKENDQTRIDDHIRENGHIPKNDPEWPIICATAAQVRTEFPYRMTLVADNKKMARDILTDYTQDIYTDNLQITEMEQSRDISRVVFLFTGQGSQYLEMGKELYDTEPVFKKAMDQCDEILKPHLKIPILELLYGSGNYNEELLNGDDREELLSGDKRKTILSDDEREELLNSTGYTQPALFAMEYALAQLWMSWGIRPSAMIGHSVGEYVAACIAGVFSLKDALYLIALRARLMQDLPREGAMAAIFASSQVVEQAILQHNAATSHNISVAAYNAPKNTVISGKRESVESILKTFTEWGIEYRHLPVSHAFHSELMDPILNDFHRRTLEIDYQPPRIEIISNITGKVAGTEIGTGDYWVRHLRSPVRFADGITTLLKGSHGSFIEIGPSATLISMARQIAENQMRERVTQERAIKERATQQRATKKGATKKGATKKGATKESDAAPLWLPSIRRKTPPRRTILKSLGCYWANGGVVNFGAVNHSIATVDKNLRLPTYPFEHRPYWKEVEVDSPRSTLKGLSQLDHPLLMNCFQSPLLKSTFFETMFDQRRIPLLNDHRVFGQLVVAGATHISLISAAILVHNSFPFSLREVLFPQALVVPEDDAVPVQLTISTPKNNGEMDFRLISLDESGQQSALHAKGSVITNSMESINVNMEMDSTENLQAHYNKLQNINAKDITKKEITKEEIKEKLDEIRKSCQEEIPVNEVYNLQRERHIVLGPSYQWLKSLHRGRDEVIATLAPPELVLNMDSNVMDDPSKYEIHPGLIDSCFGAMVMTRSMEVDETFIPFSMGELHIYRAVSGIPLLIVHARLTHQDENRLIGDIEIYSQEDYMPVAKFVALEGRKAARTALLQKSDKEHESLYKISWEKYKDHSSENQPGSKDIGSTLKMISGKDKPWLIFTDEDGIGKATAELMEQRGIATITVKADLHGDALKQLYTNLFTINPNTHSSNTTASNITASNTTSSNTISSNTISSSRPFEMLFSACGPLGGIIFLWNNIKTDEKNDLGNESEITFPNSPLQLCEREPGGEINGQVIKNPFLNHETETLLNILKSLTKVSIPIENLPGRILVTTCGSCRATLQDTIPNPQQAALWGLSLSAAQEQPAFGLTCVDIPPDTQPDQCARYLMETIELPLTENRIAWRNGHAHVPRLVPVTHVIKNRSLKTDDNLIDKEKTYLITGGMGALGIKLADWLVEKGARHLALLGRTPVSLTGDNDNSGNAYNGNTDNVYNDNNYNSDANIHNNSTHGNNPIHMALNELKEKSAEPIYYSVDISNGDELARIFKEISMKQPAIGGVFHLAGQLHDALIGDQTDDTLKKVMEPKALGCWNLHGLTCDLDTLDHFVCFSSIASVLGSAGQSNYGAANAFLDALIDHRRALELPGLSINWGPWAEAGMAARLNPKLSEQMKNQGIYPMEPDSSMETLGRLLSMAFNDHNMNKTHPDRISQAVVITAAWDLYTRGNEIPFLERCINKELYNNDVANDKKASLIQQLAPLSREERRVHLNRHLQKLVGTVLRMEASDVAPRIPLFDIGIDSLMALEMKNQLQRHLETPLSATLLFDYPTIETLTTYFLDEALLSKLSEHKGPDAEKISDGKTNGYLDETNGYRVETARQNSAKDSDSPGDGDEVVNIQEISDDEAEAMLLAQLEKLEDHS</sequence>
<dbReference type="SMART" id="SM00822">
    <property type="entry name" value="PKS_KR"/>
    <property type="match status" value="1"/>
</dbReference>
<keyword evidence="3 8" id="KW-0808">Transferase</keyword>
<keyword evidence="8" id="KW-0560">Oxidoreductase</keyword>
<dbReference type="SUPFAM" id="SSF55048">
    <property type="entry name" value="Probable ACP-binding domain of malonyl-CoA ACP transacylase"/>
    <property type="match status" value="1"/>
</dbReference>
<feature type="domain" description="PKS/mFAS DH" evidence="7">
    <location>
        <begin position="648"/>
        <end position="974"/>
    </location>
</feature>
<dbReference type="Pfam" id="PF08659">
    <property type="entry name" value="KR"/>
    <property type="match status" value="1"/>
</dbReference>
<evidence type="ECO:0000256" key="5">
    <source>
        <dbReference type="SAM" id="MobiDB-lite"/>
    </source>
</evidence>
<dbReference type="InterPro" id="IPR049552">
    <property type="entry name" value="PKS_DH_N"/>
</dbReference>
<dbReference type="InterPro" id="IPR013968">
    <property type="entry name" value="PKS_KR"/>
</dbReference>
<dbReference type="PROSITE" id="PS50075">
    <property type="entry name" value="CARRIER"/>
    <property type="match status" value="1"/>
</dbReference>
<feature type="compositionally biased region" description="Basic residues" evidence="5">
    <location>
        <begin position="546"/>
        <end position="557"/>
    </location>
</feature>
<feature type="region of interest" description="Disordered" evidence="5">
    <location>
        <begin position="1710"/>
        <end position="1753"/>
    </location>
</feature>
<keyword evidence="2" id="KW-0597">Phosphoprotein</keyword>
<dbReference type="InterPro" id="IPR032821">
    <property type="entry name" value="PKS_assoc"/>
</dbReference>
<dbReference type="InterPro" id="IPR016036">
    <property type="entry name" value="Malonyl_transacylase_ACP-bd"/>
</dbReference>
<feature type="active site" description="Proton donor; for dehydratase activity" evidence="4">
    <location>
        <position position="890"/>
    </location>
</feature>
<dbReference type="InterPro" id="IPR016035">
    <property type="entry name" value="Acyl_Trfase/lysoPLipase"/>
</dbReference>
<protein>
    <submittedName>
        <fullName evidence="8">Putative Beta-ketoacyl synthase</fullName>
        <ecNumber evidence="8">1.1.1.100</ecNumber>
        <ecNumber evidence="8">2.3.1.94</ecNumber>
    </submittedName>
</protein>
<dbReference type="GO" id="GO:0004312">
    <property type="term" value="F:fatty acid synthase activity"/>
    <property type="evidence" value="ECO:0007669"/>
    <property type="project" value="TreeGrafter"/>
</dbReference>
<dbReference type="Gene3D" id="3.40.366.10">
    <property type="entry name" value="Malonyl-Coenzyme A Acyl Carrier Protein, domain 2"/>
    <property type="match status" value="1"/>
</dbReference>
<dbReference type="InterPro" id="IPR050091">
    <property type="entry name" value="PKS_NRPS_Biosynth_Enz"/>
</dbReference>
<dbReference type="GO" id="GO:0031177">
    <property type="term" value="F:phosphopantetheine binding"/>
    <property type="evidence" value="ECO:0007669"/>
    <property type="project" value="InterPro"/>
</dbReference>
<dbReference type="PROSITE" id="PS52019">
    <property type="entry name" value="PKS_MFAS_DH"/>
    <property type="match status" value="1"/>
</dbReference>
<dbReference type="Gene3D" id="3.10.129.120">
    <property type="match status" value="1"/>
</dbReference>
<dbReference type="GO" id="GO:0047879">
    <property type="term" value="F:erythronolide synthase activity"/>
    <property type="evidence" value="ECO:0007669"/>
    <property type="project" value="UniProtKB-EC"/>
</dbReference>
<dbReference type="InterPro" id="IPR057326">
    <property type="entry name" value="KR_dom"/>
</dbReference>
<feature type="region of interest" description="Disordered" evidence="5">
    <location>
        <begin position="536"/>
        <end position="565"/>
    </location>
</feature>
<dbReference type="Pfam" id="PF00550">
    <property type="entry name" value="PP-binding"/>
    <property type="match status" value="1"/>
</dbReference>
<feature type="region of interest" description="C-terminal hotdog fold" evidence="4">
    <location>
        <begin position="822"/>
        <end position="974"/>
    </location>
</feature>
<dbReference type="Pfam" id="PF16197">
    <property type="entry name" value="KAsynt_C_assoc"/>
    <property type="match status" value="1"/>
</dbReference>
<dbReference type="InterPro" id="IPR009081">
    <property type="entry name" value="PP-bd_ACP"/>
</dbReference>
<evidence type="ECO:0000256" key="3">
    <source>
        <dbReference type="ARBA" id="ARBA00022679"/>
    </source>
</evidence>
<dbReference type="STRING" id="1246637.MTBBW1_90001"/>
<dbReference type="EC" id="1.1.1.100" evidence="8"/>
<dbReference type="EC" id="2.3.1.94" evidence="8"/>
<feature type="domain" description="Carrier" evidence="6">
    <location>
        <begin position="1626"/>
        <end position="1700"/>
    </location>
</feature>
<dbReference type="Gene3D" id="1.10.1200.10">
    <property type="entry name" value="ACP-like"/>
    <property type="match status" value="1"/>
</dbReference>
<dbReference type="Pfam" id="PF00698">
    <property type="entry name" value="Acyl_transf_1"/>
    <property type="match status" value="1"/>
</dbReference>
<name>A0A1W1HKV3_9BACT</name>
<feature type="region of interest" description="N-terminal hotdog fold" evidence="4">
    <location>
        <begin position="648"/>
        <end position="772"/>
    </location>
</feature>
<evidence type="ECO:0000313" key="8">
    <source>
        <dbReference type="EMBL" id="SLM33099.1"/>
    </source>
</evidence>
<evidence type="ECO:0000313" key="9">
    <source>
        <dbReference type="Proteomes" id="UP000191931"/>
    </source>
</evidence>
<dbReference type="SUPFAM" id="SSF51735">
    <property type="entry name" value="NAD(P)-binding Rossmann-fold domains"/>
    <property type="match status" value="2"/>
</dbReference>
<reference evidence="8 9" key="1">
    <citation type="submission" date="2017-03" db="EMBL/GenBank/DDBJ databases">
        <authorList>
            <person name="Afonso C.L."/>
            <person name="Miller P.J."/>
            <person name="Scott M.A."/>
            <person name="Spackman E."/>
            <person name="Goraichik I."/>
            <person name="Dimitrov K.M."/>
            <person name="Suarez D.L."/>
            <person name="Swayne D.E."/>
        </authorList>
    </citation>
    <scope>NUCLEOTIDE SEQUENCE [LARGE SCALE GENOMIC DNA]</scope>
    <source>
        <strain evidence="8">PRJEB14757</strain>
    </source>
</reference>
<organism evidence="8 9">
    <name type="scientific">Desulfamplus magnetovallimortis</name>
    <dbReference type="NCBI Taxonomy" id="1246637"/>
    <lineage>
        <taxon>Bacteria</taxon>
        <taxon>Pseudomonadati</taxon>
        <taxon>Thermodesulfobacteriota</taxon>
        <taxon>Desulfobacteria</taxon>
        <taxon>Desulfobacterales</taxon>
        <taxon>Desulfobacteraceae</taxon>
        <taxon>Desulfamplus</taxon>
    </lineage>
</organism>
<dbReference type="CDD" id="cd08955">
    <property type="entry name" value="KR_2_FAS_SDR_x"/>
    <property type="match status" value="1"/>
</dbReference>
<dbReference type="PANTHER" id="PTHR43775">
    <property type="entry name" value="FATTY ACID SYNTHASE"/>
    <property type="match status" value="1"/>
</dbReference>
<dbReference type="InterPro" id="IPR001227">
    <property type="entry name" value="Ac_transferase_dom_sf"/>
</dbReference>
<dbReference type="SUPFAM" id="SSF52151">
    <property type="entry name" value="FabD/lysophospholipase-like"/>
    <property type="match status" value="1"/>
</dbReference>
<dbReference type="InterPro" id="IPR016039">
    <property type="entry name" value="Thiolase-like"/>
</dbReference>
<evidence type="ECO:0000259" key="7">
    <source>
        <dbReference type="PROSITE" id="PS52019"/>
    </source>
</evidence>
<feature type="compositionally biased region" description="Low complexity" evidence="5">
    <location>
        <begin position="1072"/>
        <end position="1094"/>
    </location>
</feature>
<dbReference type="Gene3D" id="3.40.50.720">
    <property type="entry name" value="NAD(P)-binding Rossmann-like Domain"/>
    <property type="match status" value="1"/>
</dbReference>
<dbReference type="Proteomes" id="UP000191931">
    <property type="component" value="Unassembled WGS sequence"/>
</dbReference>
<dbReference type="Gene3D" id="3.10.129.10">
    <property type="entry name" value="Hotdog Thioesterase"/>
    <property type="match status" value="1"/>
</dbReference>
<gene>
    <name evidence="8" type="ORF">MTBBW1_90001</name>
</gene>
<keyword evidence="9" id="KW-1185">Reference proteome</keyword>
<dbReference type="InterPro" id="IPR036291">
    <property type="entry name" value="NAD(P)-bd_dom_sf"/>
</dbReference>
<dbReference type="Pfam" id="PF21089">
    <property type="entry name" value="PKS_DH_N"/>
    <property type="match status" value="1"/>
</dbReference>
<feature type="active site" description="Proton acceptor; for dehydratase activity" evidence="4">
    <location>
        <position position="680"/>
    </location>
</feature>
<dbReference type="PANTHER" id="PTHR43775:SF37">
    <property type="entry name" value="SI:DKEY-61P9.11"/>
    <property type="match status" value="1"/>
</dbReference>
<dbReference type="Pfam" id="PF14765">
    <property type="entry name" value="PS-DH"/>
    <property type="match status" value="1"/>
</dbReference>
<proteinExistence type="predicted"/>
<feature type="region of interest" description="Disordered" evidence="5">
    <location>
        <begin position="1071"/>
        <end position="1094"/>
    </location>
</feature>
<evidence type="ECO:0000259" key="6">
    <source>
        <dbReference type="PROSITE" id="PS50075"/>
    </source>
</evidence>
<dbReference type="Gene3D" id="3.40.47.10">
    <property type="match status" value="1"/>
</dbReference>
<dbReference type="InterPro" id="IPR014043">
    <property type="entry name" value="Acyl_transferase_dom"/>
</dbReference>
<dbReference type="GO" id="GO:0004316">
    <property type="term" value="F:3-oxoacyl-[acyl-carrier-protein] reductase (NADPH) activity"/>
    <property type="evidence" value="ECO:0007669"/>
    <property type="project" value="UniProtKB-EC"/>
</dbReference>
<dbReference type="SMART" id="SM01294">
    <property type="entry name" value="PKS_PP_betabranch"/>
    <property type="match status" value="1"/>
</dbReference>
<keyword evidence="8" id="KW-0012">Acyltransferase</keyword>
<dbReference type="InterPro" id="IPR049900">
    <property type="entry name" value="PKS_mFAS_DH"/>
</dbReference>
<dbReference type="InterPro" id="IPR020806">
    <property type="entry name" value="PKS_PP-bd"/>
</dbReference>
<dbReference type="InterPro" id="IPR020807">
    <property type="entry name" value="PKS_DH"/>
</dbReference>
<dbReference type="GO" id="GO:0006633">
    <property type="term" value="P:fatty acid biosynthetic process"/>
    <property type="evidence" value="ECO:0007669"/>
    <property type="project" value="TreeGrafter"/>
</dbReference>
<dbReference type="SMART" id="SM00823">
    <property type="entry name" value="PKS_PP"/>
    <property type="match status" value="1"/>
</dbReference>
<dbReference type="SMART" id="SM00826">
    <property type="entry name" value="PKS_DH"/>
    <property type="match status" value="1"/>
</dbReference>
<dbReference type="InterPro" id="IPR049551">
    <property type="entry name" value="PKS_DH_C"/>
</dbReference>
<dbReference type="SUPFAM" id="SSF47336">
    <property type="entry name" value="ACP-like"/>
    <property type="match status" value="1"/>
</dbReference>
<evidence type="ECO:0000256" key="4">
    <source>
        <dbReference type="PROSITE-ProRule" id="PRU01363"/>
    </source>
</evidence>
<dbReference type="Gene3D" id="3.30.70.3290">
    <property type="match status" value="1"/>
</dbReference>
<dbReference type="SMART" id="SM00827">
    <property type="entry name" value="PKS_AT"/>
    <property type="match status" value="1"/>
</dbReference>
<dbReference type="InterPro" id="IPR036736">
    <property type="entry name" value="ACP-like_sf"/>
</dbReference>
<evidence type="ECO:0000256" key="2">
    <source>
        <dbReference type="ARBA" id="ARBA00022553"/>
    </source>
</evidence>
<accession>A0A1W1HKV3</accession>
<evidence type="ECO:0000256" key="1">
    <source>
        <dbReference type="ARBA" id="ARBA00022450"/>
    </source>
</evidence>